<sequence length="34" mass="3706">MAARLRRVGWFVLLYLCGLAAVGAVAYAIRVVLL</sequence>
<evidence type="ECO:0000313" key="1">
    <source>
        <dbReference type="EMBL" id="EAU44625.1"/>
    </source>
</evidence>
<dbReference type="STRING" id="314265.R2601_24195"/>
<dbReference type="RefSeq" id="WP_007800242.1">
    <property type="nucleotide sequence ID" value="NZ_DS022276.1"/>
</dbReference>
<evidence type="ECO:0000313" key="2">
    <source>
        <dbReference type="Proteomes" id="UP000006230"/>
    </source>
</evidence>
<name>Q0FKE0_SALBH</name>
<dbReference type="HOGENOM" id="CLU_203653_4_2_5"/>
<accession>Q0FKE0</accession>
<keyword evidence="2" id="KW-1185">Reference proteome</keyword>
<reference evidence="1 2" key="1">
    <citation type="journal article" date="2010" name="J. Bacteriol.">
        <title>Genome sequences of Pelagibaca bermudensis HTCC2601T and Maritimibacter alkaliphilus HTCC2654T, the type strains of two marine Roseobacter genera.</title>
        <authorList>
            <person name="Thrash J.C."/>
            <person name="Cho J.C."/>
            <person name="Ferriera S."/>
            <person name="Johnson J."/>
            <person name="Vergin K.L."/>
            <person name="Giovannoni S.J."/>
        </authorList>
    </citation>
    <scope>NUCLEOTIDE SEQUENCE [LARGE SCALE GENOMIC DNA]</scope>
    <source>
        <strain evidence="2">DSM 26914 / JCM 13377 / KCTC 12554 / HTCC2601</strain>
    </source>
</reference>
<dbReference type="Proteomes" id="UP000006230">
    <property type="component" value="Unassembled WGS sequence"/>
</dbReference>
<organism evidence="1 2">
    <name type="scientific">Salipiger bermudensis (strain DSM 26914 / JCM 13377 / KCTC 12554 / HTCC2601)</name>
    <name type="common">Pelagibaca bermudensis</name>
    <dbReference type="NCBI Taxonomy" id="314265"/>
    <lineage>
        <taxon>Bacteria</taxon>
        <taxon>Pseudomonadati</taxon>
        <taxon>Pseudomonadota</taxon>
        <taxon>Alphaproteobacteria</taxon>
        <taxon>Rhodobacterales</taxon>
        <taxon>Roseobacteraceae</taxon>
        <taxon>Salipiger</taxon>
    </lineage>
</organism>
<proteinExistence type="predicted"/>
<dbReference type="GeneID" id="92505121"/>
<protein>
    <recommendedName>
        <fullName evidence="3">DUF2474 domain-containing protein</fullName>
    </recommendedName>
</protein>
<evidence type="ECO:0008006" key="3">
    <source>
        <dbReference type="Google" id="ProtNLM"/>
    </source>
</evidence>
<dbReference type="EMBL" id="AATQ01000041">
    <property type="protein sequence ID" value="EAU44625.1"/>
    <property type="molecule type" value="Genomic_DNA"/>
</dbReference>
<dbReference type="AlphaFoldDB" id="Q0FKE0"/>
<dbReference type="OrthoDB" id="6911758at2"/>
<gene>
    <name evidence="1" type="ORF">R2601_24195</name>
</gene>
<comment type="caution">
    <text evidence="1">The sequence shown here is derived from an EMBL/GenBank/DDBJ whole genome shotgun (WGS) entry which is preliminary data.</text>
</comment>